<proteinExistence type="predicted"/>
<reference evidence="3 4" key="1">
    <citation type="submission" date="2016-11" db="EMBL/GenBank/DDBJ databases">
        <authorList>
            <person name="Jaros S."/>
            <person name="Januszkiewicz K."/>
            <person name="Wedrychowicz H."/>
        </authorList>
    </citation>
    <scope>NUCLEOTIDE SEQUENCE [LARGE SCALE GENOMIC DNA]</scope>
    <source>
        <strain evidence="3 4">DSM 18899</strain>
    </source>
</reference>
<dbReference type="PIRSF" id="PIRSF011409">
    <property type="entry name" value="HObutyrate_olig_hydrol"/>
    <property type="match status" value="1"/>
</dbReference>
<dbReference type="GO" id="GO:0019605">
    <property type="term" value="P:butyrate metabolic process"/>
    <property type="evidence" value="ECO:0007669"/>
    <property type="project" value="InterPro"/>
</dbReference>
<protein>
    <submittedName>
        <fullName evidence="3">Hydroxybutyrate-dimer hydrolase</fullName>
    </submittedName>
</protein>
<dbReference type="EMBL" id="FPKR01000003">
    <property type="protein sequence ID" value="SFZ73284.1"/>
    <property type="molecule type" value="Genomic_DNA"/>
</dbReference>
<dbReference type="InterPro" id="IPR016582">
    <property type="entry name" value="OHBut_olig_hydro_put"/>
</dbReference>
<dbReference type="PROSITE" id="PS51257">
    <property type="entry name" value="PROKAR_LIPOPROTEIN"/>
    <property type="match status" value="1"/>
</dbReference>
<keyword evidence="2" id="KW-0732">Signal</keyword>
<dbReference type="GO" id="GO:0005615">
    <property type="term" value="C:extracellular space"/>
    <property type="evidence" value="ECO:0007669"/>
    <property type="project" value="InterPro"/>
</dbReference>
<sequence length="712" mass="72750">MPLPYLKPLSSALILCFTLAACGSDDPAPVAKNVKPGWLGSIASKTYDGTSDDLLTAGLGKTGLAGARPAFADASAPTAAELRRDAIYNNYRALVDMTTTGGYGRLYGPNIDRSGNDSLGEGKIAGEEHIAFADDGTGRQNVTLMVQIPASFDSSRPCVVTATSSGSRGVYGAISAAGEWGLKQGCAVAYADKGSGLGVHDLANDTVNLIDGTRASRASAGTNANFSAALSDAELASFNAAFPNRIALKHAHSQQNSEKDWGQATLRAVEFAFYLLNEKYAAAADGGGKRADYATPARVTVIAASVSNGGGAALAAAEQDSRGLIDGVAVGEPQAQPKDVSGISIQQGGVLQTSIGKPLIDYFTLANLYQPCAVQAAALAGTNSAFNAVNATLGAARCSSLAAKGLVTGATLEEQASDALAKLRAGGWLAEADALHASHYGLNATLGVTMAYVNAYGRFSVADNVCGYSYAFTDATTGAVVAPLANNLAAIFGNGNGVPPTGGISVVNNLSVGGARADAFSLSASTNSADYNIDGAICLRKLATGIDPLTGAALSGSELAQSDKVRAGVAETLLSANLRGKPAIIVAGRADALIPVNHAARAYYAANQKVEGASSRLRYIEVTHGQHFDAFLGLSGFPTRFIPLHVYAGRALDAMWDHLQHGTALPKSQLVRTTPRVNASDNISSANVPYIAANPAGSEAISYAAGVLSVPN</sequence>
<dbReference type="AlphaFoldDB" id="A0A1K2H8V5"/>
<feature type="signal peptide" evidence="2">
    <location>
        <begin position="1"/>
        <end position="20"/>
    </location>
</feature>
<feature type="chain" id="PRO_5011978476" evidence="2">
    <location>
        <begin position="21"/>
        <end position="712"/>
    </location>
</feature>
<name>A0A1K2H8V5_9NEIS</name>
<dbReference type="Proteomes" id="UP000186513">
    <property type="component" value="Unassembled WGS sequence"/>
</dbReference>
<evidence type="ECO:0000256" key="1">
    <source>
        <dbReference type="ARBA" id="ARBA00022801"/>
    </source>
</evidence>
<dbReference type="GO" id="GO:0047989">
    <property type="term" value="F:hydroxybutyrate-dimer hydrolase activity"/>
    <property type="evidence" value="ECO:0007669"/>
    <property type="project" value="InterPro"/>
</dbReference>
<evidence type="ECO:0000256" key="2">
    <source>
        <dbReference type="SAM" id="SignalP"/>
    </source>
</evidence>
<organism evidence="3 4">
    <name type="scientific">Chitinimonas taiwanensis DSM 18899</name>
    <dbReference type="NCBI Taxonomy" id="1121279"/>
    <lineage>
        <taxon>Bacteria</taxon>
        <taxon>Pseudomonadati</taxon>
        <taxon>Pseudomonadota</taxon>
        <taxon>Betaproteobacteria</taxon>
        <taxon>Neisseriales</taxon>
        <taxon>Chitinibacteraceae</taxon>
        <taxon>Chitinimonas</taxon>
    </lineage>
</organism>
<dbReference type="RefSeq" id="WP_072427308.1">
    <property type="nucleotide sequence ID" value="NZ_FPKR01000003.1"/>
</dbReference>
<gene>
    <name evidence="3" type="ORF">SAMN02745887_00756</name>
</gene>
<evidence type="ECO:0000313" key="3">
    <source>
        <dbReference type="EMBL" id="SFZ73284.1"/>
    </source>
</evidence>
<dbReference type="Pfam" id="PF10605">
    <property type="entry name" value="3HBOH"/>
    <property type="match status" value="1"/>
</dbReference>
<keyword evidence="4" id="KW-1185">Reference proteome</keyword>
<dbReference type="ESTHER" id="9burk-a0a1k2h8v5">
    <property type="family name" value="OHBut_olig_hydro_put"/>
</dbReference>
<evidence type="ECO:0000313" key="4">
    <source>
        <dbReference type="Proteomes" id="UP000186513"/>
    </source>
</evidence>
<accession>A0A1K2H8V5</accession>
<keyword evidence="1 3" id="KW-0378">Hydrolase</keyword>
<dbReference type="OrthoDB" id="4294477at2"/>
<dbReference type="STRING" id="1121279.SAMN02745887_00756"/>